<feature type="domain" description="Swiss Army Knife 2H phosphoesterase" evidence="2">
    <location>
        <begin position="65"/>
        <end position="201"/>
    </location>
</feature>
<keyword evidence="1" id="KW-0732">Signal</keyword>
<dbReference type="InterPro" id="IPR009097">
    <property type="entry name" value="Cyclic_Pdiesterase"/>
</dbReference>
<dbReference type="Pfam" id="PF22547">
    <property type="entry name" value="2H-SAK"/>
    <property type="match status" value="1"/>
</dbReference>
<feature type="chain" id="PRO_5034381086" description="Swiss Army Knife 2H phosphoesterase domain-containing protein" evidence="1">
    <location>
        <begin position="21"/>
        <end position="220"/>
    </location>
</feature>
<dbReference type="PROSITE" id="PS51257">
    <property type="entry name" value="PROKAR_LIPOPROTEIN"/>
    <property type="match status" value="1"/>
</dbReference>
<proteinExistence type="predicted"/>
<accession>A0A8H7BNQ3</accession>
<evidence type="ECO:0000313" key="4">
    <source>
        <dbReference type="Proteomes" id="UP000605846"/>
    </source>
</evidence>
<sequence>MRLFSIIFLLFFISCLSVEASFPVILGYQHSPLGVPYQAPPLDLPRAIYDTGNITFVEHHEPTPWLGMELSYQNIKPLFDELNTTDQPLVSRGEAHITVISPPEYVQLATADLTIEDIDITARKHSIQSSHFNVVCLGKVDVMRDQLQHVVYQVIVDSPDLIRLREKIFRLYYDRGGNAALFDPHNYKPHITIGFTITDLHIEQGVSKGYNVCHRAIRVR</sequence>
<evidence type="ECO:0000313" key="3">
    <source>
        <dbReference type="EMBL" id="KAF7728381.1"/>
    </source>
</evidence>
<dbReference type="InterPro" id="IPR054498">
    <property type="entry name" value="2H-SAK"/>
</dbReference>
<comment type="caution">
    <text evidence="3">The sequence shown here is derived from an EMBL/GenBank/DDBJ whole genome shotgun (WGS) entry which is preliminary data.</text>
</comment>
<name>A0A8H7BNQ3_9FUNG</name>
<dbReference type="Proteomes" id="UP000605846">
    <property type="component" value="Unassembled WGS sequence"/>
</dbReference>
<dbReference type="Gene3D" id="3.90.1140.10">
    <property type="entry name" value="Cyclic phosphodiesterase"/>
    <property type="match status" value="1"/>
</dbReference>
<dbReference type="SUPFAM" id="SSF55144">
    <property type="entry name" value="LigT-like"/>
    <property type="match status" value="1"/>
</dbReference>
<organism evidence="3 4">
    <name type="scientific">Apophysomyces ossiformis</name>
    <dbReference type="NCBI Taxonomy" id="679940"/>
    <lineage>
        <taxon>Eukaryota</taxon>
        <taxon>Fungi</taxon>
        <taxon>Fungi incertae sedis</taxon>
        <taxon>Mucoromycota</taxon>
        <taxon>Mucoromycotina</taxon>
        <taxon>Mucoromycetes</taxon>
        <taxon>Mucorales</taxon>
        <taxon>Mucorineae</taxon>
        <taxon>Mucoraceae</taxon>
        <taxon>Apophysomyces</taxon>
    </lineage>
</organism>
<keyword evidence="4" id="KW-1185">Reference proteome</keyword>
<dbReference type="EMBL" id="JABAYA010000038">
    <property type="protein sequence ID" value="KAF7728381.1"/>
    <property type="molecule type" value="Genomic_DNA"/>
</dbReference>
<feature type="signal peptide" evidence="1">
    <location>
        <begin position="1"/>
        <end position="20"/>
    </location>
</feature>
<gene>
    <name evidence="3" type="ORF">EC973_006189</name>
</gene>
<protein>
    <recommendedName>
        <fullName evidence="2">Swiss Army Knife 2H phosphoesterase domain-containing protein</fullName>
    </recommendedName>
</protein>
<reference evidence="3" key="1">
    <citation type="submission" date="2020-01" db="EMBL/GenBank/DDBJ databases">
        <title>Genome Sequencing of Three Apophysomyces-Like Fungal Strains Confirms a Novel Fungal Genus in the Mucoromycota with divergent Burkholderia-like Endosymbiotic Bacteria.</title>
        <authorList>
            <person name="Stajich J.E."/>
            <person name="Macias A.M."/>
            <person name="Carter-House D."/>
            <person name="Lovett B."/>
            <person name="Kasson L.R."/>
            <person name="Berry K."/>
            <person name="Grigoriev I."/>
            <person name="Chang Y."/>
            <person name="Spatafora J."/>
            <person name="Kasson M.T."/>
        </authorList>
    </citation>
    <scope>NUCLEOTIDE SEQUENCE</scope>
    <source>
        <strain evidence="3">NRRL A-21654</strain>
    </source>
</reference>
<dbReference type="AlphaFoldDB" id="A0A8H7BNQ3"/>
<evidence type="ECO:0000256" key="1">
    <source>
        <dbReference type="SAM" id="SignalP"/>
    </source>
</evidence>
<evidence type="ECO:0000259" key="2">
    <source>
        <dbReference type="Pfam" id="PF22547"/>
    </source>
</evidence>
<dbReference type="OrthoDB" id="5545695at2759"/>